<dbReference type="VEuPathDB" id="FungiDB:AMAG_06704"/>
<evidence type="ECO:0000313" key="2">
    <source>
        <dbReference type="EMBL" id="KNE60942.1"/>
    </source>
</evidence>
<dbReference type="Pfam" id="PF10229">
    <property type="entry name" value="MMADHC"/>
    <property type="match status" value="1"/>
</dbReference>
<dbReference type="AlphaFoldDB" id="A0A0L0SER5"/>
<keyword evidence="3" id="KW-1185">Reference proteome</keyword>
<organism evidence="2 3">
    <name type="scientific">Allomyces macrogynus (strain ATCC 38327)</name>
    <name type="common">Allomyces javanicus var. macrogynus</name>
    <dbReference type="NCBI Taxonomy" id="578462"/>
    <lineage>
        <taxon>Eukaryota</taxon>
        <taxon>Fungi</taxon>
        <taxon>Fungi incertae sedis</taxon>
        <taxon>Blastocladiomycota</taxon>
        <taxon>Blastocladiomycetes</taxon>
        <taxon>Blastocladiales</taxon>
        <taxon>Blastocladiaceae</taxon>
        <taxon>Allomyces</taxon>
    </lineage>
</organism>
<accession>A0A0L0SER5</accession>
<proteinExistence type="predicted"/>
<evidence type="ECO:0000313" key="3">
    <source>
        <dbReference type="Proteomes" id="UP000054350"/>
    </source>
</evidence>
<dbReference type="STRING" id="578462.A0A0L0SER5"/>
<dbReference type="OMA" id="FMRFGCD"/>
<dbReference type="eggNOG" id="KOG3994">
    <property type="taxonomic scope" value="Eukaryota"/>
</dbReference>
<feature type="compositionally biased region" description="Polar residues" evidence="1">
    <location>
        <begin position="28"/>
        <end position="39"/>
    </location>
</feature>
<feature type="compositionally biased region" description="Low complexity" evidence="1">
    <location>
        <begin position="1"/>
        <end position="21"/>
    </location>
</feature>
<dbReference type="OrthoDB" id="10263782at2759"/>
<gene>
    <name evidence="2" type="ORF">AMAG_06704</name>
</gene>
<evidence type="ECO:0008006" key="4">
    <source>
        <dbReference type="Google" id="ProtNLM"/>
    </source>
</evidence>
<sequence>MAPPSALVAAPAPATSTTSCPVLRPTAGPTSVSRPSRNRQVLPPTPVAYADHDGTTIPLEVSVHAVGRRFARELVGVFPDMPAYTESLHDDSEPTLLVIPVVQPTAHDLVEFGRDVDAERDVMLERFVGFAHGLAERIEEGGWWADMTDPASGYPIRTRPGPRLYPDVPGIQTLLRYDAMNVGCCSVLLHPRWGSHMYPATFFAVAPARVVLDALADLGLQVPGTASDSECD</sequence>
<name>A0A0L0SER5_ALLM3</name>
<dbReference type="Proteomes" id="UP000054350">
    <property type="component" value="Unassembled WGS sequence"/>
</dbReference>
<dbReference type="GO" id="GO:0009235">
    <property type="term" value="P:cobalamin metabolic process"/>
    <property type="evidence" value="ECO:0007669"/>
    <property type="project" value="InterPro"/>
</dbReference>
<protein>
    <recommendedName>
        <fullName evidence="4">Methylmalonic aciduria and homocystinuria type D protein</fullName>
    </recommendedName>
</protein>
<feature type="region of interest" description="Disordered" evidence="1">
    <location>
        <begin position="1"/>
        <end position="43"/>
    </location>
</feature>
<dbReference type="PANTHER" id="PTHR13192">
    <property type="entry name" value="MY011 PROTEIN"/>
    <property type="match status" value="1"/>
</dbReference>
<dbReference type="EMBL" id="GG745337">
    <property type="protein sequence ID" value="KNE60942.1"/>
    <property type="molecule type" value="Genomic_DNA"/>
</dbReference>
<dbReference type="InterPro" id="IPR019362">
    <property type="entry name" value="MMADHC"/>
</dbReference>
<evidence type="ECO:0000256" key="1">
    <source>
        <dbReference type="SAM" id="MobiDB-lite"/>
    </source>
</evidence>
<dbReference type="PANTHER" id="PTHR13192:SF3">
    <property type="entry name" value="COBALAMIN TRAFFICKING PROTEIN CBLD"/>
    <property type="match status" value="1"/>
</dbReference>
<reference evidence="3" key="2">
    <citation type="submission" date="2009-11" db="EMBL/GenBank/DDBJ databases">
        <title>The Genome Sequence of Allomyces macrogynus strain ATCC 38327.</title>
        <authorList>
            <consortium name="The Broad Institute Genome Sequencing Platform"/>
            <person name="Russ C."/>
            <person name="Cuomo C."/>
            <person name="Shea T."/>
            <person name="Young S.K."/>
            <person name="Zeng Q."/>
            <person name="Koehrsen M."/>
            <person name="Haas B."/>
            <person name="Borodovsky M."/>
            <person name="Guigo R."/>
            <person name="Alvarado L."/>
            <person name="Berlin A."/>
            <person name="Borenstein D."/>
            <person name="Chen Z."/>
            <person name="Engels R."/>
            <person name="Freedman E."/>
            <person name="Gellesch M."/>
            <person name="Goldberg J."/>
            <person name="Griggs A."/>
            <person name="Gujja S."/>
            <person name="Heiman D."/>
            <person name="Hepburn T."/>
            <person name="Howarth C."/>
            <person name="Jen D."/>
            <person name="Larson L."/>
            <person name="Lewis B."/>
            <person name="Mehta T."/>
            <person name="Park D."/>
            <person name="Pearson M."/>
            <person name="Roberts A."/>
            <person name="Saif S."/>
            <person name="Shenoy N."/>
            <person name="Sisk P."/>
            <person name="Stolte C."/>
            <person name="Sykes S."/>
            <person name="Walk T."/>
            <person name="White J."/>
            <person name="Yandava C."/>
            <person name="Burger G."/>
            <person name="Gray M.W."/>
            <person name="Holland P.W.H."/>
            <person name="King N."/>
            <person name="Lang F.B.F."/>
            <person name="Roger A.J."/>
            <person name="Ruiz-Trillo I."/>
            <person name="Lander E."/>
            <person name="Nusbaum C."/>
        </authorList>
    </citation>
    <scope>NUCLEOTIDE SEQUENCE [LARGE SCALE GENOMIC DNA]</scope>
    <source>
        <strain evidence="3">ATCC 38327</strain>
    </source>
</reference>
<reference evidence="2 3" key="1">
    <citation type="submission" date="2009-11" db="EMBL/GenBank/DDBJ databases">
        <title>Annotation of Allomyces macrogynus ATCC 38327.</title>
        <authorList>
            <consortium name="The Broad Institute Genome Sequencing Platform"/>
            <person name="Russ C."/>
            <person name="Cuomo C."/>
            <person name="Burger G."/>
            <person name="Gray M.W."/>
            <person name="Holland P.W.H."/>
            <person name="King N."/>
            <person name="Lang F.B.F."/>
            <person name="Roger A.J."/>
            <person name="Ruiz-Trillo I."/>
            <person name="Young S.K."/>
            <person name="Zeng Q."/>
            <person name="Gargeya S."/>
            <person name="Fitzgerald M."/>
            <person name="Haas B."/>
            <person name="Abouelleil A."/>
            <person name="Alvarado L."/>
            <person name="Arachchi H.M."/>
            <person name="Berlin A."/>
            <person name="Chapman S.B."/>
            <person name="Gearin G."/>
            <person name="Goldberg J."/>
            <person name="Griggs A."/>
            <person name="Gujja S."/>
            <person name="Hansen M."/>
            <person name="Heiman D."/>
            <person name="Howarth C."/>
            <person name="Larimer J."/>
            <person name="Lui A."/>
            <person name="MacDonald P.J.P."/>
            <person name="McCowen C."/>
            <person name="Montmayeur A."/>
            <person name="Murphy C."/>
            <person name="Neiman D."/>
            <person name="Pearson M."/>
            <person name="Priest M."/>
            <person name="Roberts A."/>
            <person name="Saif S."/>
            <person name="Shea T."/>
            <person name="Sisk P."/>
            <person name="Stolte C."/>
            <person name="Sykes S."/>
            <person name="Wortman J."/>
            <person name="Nusbaum C."/>
            <person name="Birren B."/>
        </authorList>
    </citation>
    <scope>NUCLEOTIDE SEQUENCE [LARGE SCALE GENOMIC DNA]</scope>
    <source>
        <strain evidence="2 3">ATCC 38327</strain>
    </source>
</reference>